<dbReference type="GO" id="GO:0051213">
    <property type="term" value="F:dioxygenase activity"/>
    <property type="evidence" value="ECO:0007669"/>
    <property type="project" value="UniProtKB-ARBA"/>
</dbReference>
<keyword evidence="3 6" id="KW-0479">Metal-binding</keyword>
<reference evidence="8" key="1">
    <citation type="submission" date="2015-10" db="EMBL/GenBank/DDBJ databases">
        <authorList>
            <person name="Martinez-Garcia P.J."/>
            <person name="Crepeau M.W."/>
            <person name="Puiu D."/>
            <person name="Gonzalez-Ibeas D."/>
            <person name="Whalen J."/>
            <person name="Stevens K."/>
            <person name="Paul R."/>
            <person name="Butterfield T."/>
            <person name="Britton M."/>
            <person name="Reagan R."/>
            <person name="Chakraborty S."/>
            <person name="Walawage S.L."/>
            <person name="Vasquez-Gross H.A."/>
            <person name="Cardeno C."/>
            <person name="Famula R."/>
            <person name="Pratt K."/>
            <person name="Kuruganti S."/>
            <person name="Aradhya M.K."/>
            <person name="Leslie C.A."/>
            <person name="Dandekar A.M."/>
            <person name="Salzberg S.L."/>
            <person name="Wegrzyn J.L."/>
            <person name="Langley C.H."/>
            <person name="Neale D.B."/>
        </authorList>
    </citation>
    <scope>NUCLEOTIDE SEQUENCE</scope>
    <source>
        <tissue evidence="8">Leaves</tissue>
    </source>
</reference>
<feature type="non-terminal residue" evidence="8">
    <location>
        <position position="399"/>
    </location>
</feature>
<evidence type="ECO:0000256" key="2">
    <source>
        <dbReference type="ARBA" id="ARBA00008056"/>
    </source>
</evidence>
<proteinExistence type="inferred from homology"/>
<evidence type="ECO:0000256" key="4">
    <source>
        <dbReference type="ARBA" id="ARBA00023002"/>
    </source>
</evidence>
<evidence type="ECO:0000256" key="6">
    <source>
        <dbReference type="RuleBase" id="RU003682"/>
    </source>
</evidence>
<dbReference type="PANTHER" id="PTHR10209:SF791">
    <property type="entry name" value="1-AMINOCYCLOPROPANE-1-CARBOXYLATE OXIDASE HOMOLOG 1"/>
    <property type="match status" value="1"/>
</dbReference>
<keyword evidence="4 6" id="KW-0560">Oxidoreductase</keyword>
<dbReference type="EMBL" id="LIHL02000007">
    <property type="protein sequence ID" value="KAF5465987.1"/>
    <property type="molecule type" value="Genomic_DNA"/>
</dbReference>
<accession>A0A833XGM0</accession>
<dbReference type="SUPFAM" id="SSF51197">
    <property type="entry name" value="Clavaminate synthase-like"/>
    <property type="match status" value="1"/>
</dbReference>
<name>A0A833XGM0_JUGRE</name>
<gene>
    <name evidence="8" type="ORF">F2P56_015946</name>
</gene>
<evidence type="ECO:0000256" key="3">
    <source>
        <dbReference type="ARBA" id="ARBA00022723"/>
    </source>
</evidence>
<evidence type="ECO:0000259" key="7">
    <source>
        <dbReference type="PROSITE" id="PS51471"/>
    </source>
</evidence>
<keyword evidence="5 6" id="KW-0408">Iron</keyword>
<evidence type="ECO:0000313" key="9">
    <source>
        <dbReference type="Proteomes" id="UP000619265"/>
    </source>
</evidence>
<dbReference type="Gramene" id="Jr07_23690_p1">
    <property type="protein sequence ID" value="cds.Jr07_23690_p1"/>
    <property type="gene ID" value="Jr07_23690"/>
</dbReference>
<dbReference type="FunFam" id="2.60.120.330:FF:000005">
    <property type="entry name" value="1-aminocyclopropane-1-carboxylate oxidase homolog 1"/>
    <property type="match status" value="1"/>
</dbReference>
<dbReference type="InterPro" id="IPR005123">
    <property type="entry name" value="Oxoglu/Fe-dep_dioxygenase_dom"/>
</dbReference>
<comment type="cofactor">
    <cofactor evidence="1">
        <name>Fe cation</name>
        <dbReference type="ChEBI" id="CHEBI:24875"/>
    </cofactor>
</comment>
<feature type="domain" description="Fe2OG dioxygenase" evidence="7">
    <location>
        <begin position="246"/>
        <end position="348"/>
    </location>
</feature>
<dbReference type="Pfam" id="PF14226">
    <property type="entry name" value="DIOX_N"/>
    <property type="match status" value="1"/>
</dbReference>
<dbReference type="InterPro" id="IPR026992">
    <property type="entry name" value="DIOX_N"/>
</dbReference>
<evidence type="ECO:0000256" key="5">
    <source>
        <dbReference type="ARBA" id="ARBA00023004"/>
    </source>
</evidence>
<evidence type="ECO:0000256" key="1">
    <source>
        <dbReference type="ARBA" id="ARBA00001962"/>
    </source>
</evidence>
<evidence type="ECO:0000313" key="8">
    <source>
        <dbReference type="EMBL" id="KAF5465987.1"/>
    </source>
</evidence>
<dbReference type="InterPro" id="IPR027443">
    <property type="entry name" value="IPNS-like_sf"/>
</dbReference>
<dbReference type="Proteomes" id="UP000619265">
    <property type="component" value="Unassembled WGS sequence"/>
</dbReference>
<comment type="caution">
    <text evidence="8">The sequence shown here is derived from an EMBL/GenBank/DDBJ whole genome shotgun (WGS) entry which is preliminary data.</text>
</comment>
<dbReference type="Pfam" id="PF03171">
    <property type="entry name" value="2OG-FeII_Oxy"/>
    <property type="match status" value="1"/>
</dbReference>
<dbReference type="AlphaFoldDB" id="A0A833XGM0"/>
<protein>
    <recommendedName>
        <fullName evidence="7">Fe2OG dioxygenase domain-containing protein</fullName>
    </recommendedName>
</protein>
<organism evidence="8 9">
    <name type="scientific">Juglans regia</name>
    <name type="common">English walnut</name>
    <dbReference type="NCBI Taxonomy" id="51240"/>
    <lineage>
        <taxon>Eukaryota</taxon>
        <taxon>Viridiplantae</taxon>
        <taxon>Streptophyta</taxon>
        <taxon>Embryophyta</taxon>
        <taxon>Tracheophyta</taxon>
        <taxon>Spermatophyta</taxon>
        <taxon>Magnoliopsida</taxon>
        <taxon>eudicotyledons</taxon>
        <taxon>Gunneridae</taxon>
        <taxon>Pentapetalae</taxon>
        <taxon>rosids</taxon>
        <taxon>fabids</taxon>
        <taxon>Fagales</taxon>
        <taxon>Juglandaceae</taxon>
        <taxon>Juglans</taxon>
    </lineage>
</organism>
<comment type="similarity">
    <text evidence="2 6">Belongs to the iron/ascorbate-dependent oxidoreductase family.</text>
</comment>
<dbReference type="PANTHER" id="PTHR10209">
    <property type="entry name" value="OXIDOREDUCTASE, 2OG-FE II OXYGENASE FAMILY PROTEIN"/>
    <property type="match status" value="1"/>
</dbReference>
<dbReference type="PROSITE" id="PS51471">
    <property type="entry name" value="FE2OG_OXY"/>
    <property type="match status" value="1"/>
</dbReference>
<reference evidence="8" key="2">
    <citation type="submission" date="2020-03" db="EMBL/GenBank/DDBJ databases">
        <title>Walnut 2.0.</title>
        <authorList>
            <person name="Marrano A."/>
            <person name="Britton M."/>
            <person name="Zimin A.V."/>
            <person name="Zaini P.A."/>
            <person name="Workman R."/>
            <person name="Puiu D."/>
            <person name="Bianco L."/>
            <person name="Allen B.J."/>
            <person name="Troggio M."/>
            <person name="Leslie C.A."/>
            <person name="Timp W."/>
            <person name="Dendekar A."/>
            <person name="Salzberg S.L."/>
            <person name="Neale D.B."/>
        </authorList>
    </citation>
    <scope>NUCLEOTIDE SEQUENCE</scope>
    <source>
        <tissue evidence="8">Leaves</tissue>
    </source>
</reference>
<dbReference type="InterPro" id="IPR044861">
    <property type="entry name" value="IPNS-like_FE2OG_OXY"/>
</dbReference>
<dbReference type="GO" id="GO:0046872">
    <property type="term" value="F:metal ion binding"/>
    <property type="evidence" value="ECO:0007669"/>
    <property type="project" value="UniProtKB-KW"/>
</dbReference>
<sequence>NLKFNLYRMRSVLPELVLDQLPNKRREMVGAEVAAATKPDHYDRASELKAFDDTKAGVKGLVDAGVTEIPRIFHLPQEYSFDNNSVSDHDNLFSLIPVIDLEGIEKDVTKRKEVVEAVSDASETWGFFQVVNHGIPVGVLEEMKEAVRRFYEQDTEIKKELYNRDPMKPVLYNSNFDLYSAPSTNWRDTFACSMAPNPPKSEQLPAPCRDILEEYSKQVMELGISLFELLSEALGLNPKHLNGLDCAEGLQVLCHYYPACPQPELTLGATQHADNSFITVLLQDHIGGLQVLHQDKWIDIPPVPGALVVNVGDLLQLITNDTFKSAEHRVLASRAGPRVSVASLFCTAYLPTGKVYEPIKELLSEDNPPKYRETTIRDYCVYFKAKGLDGTSALLHFRL</sequence>
<dbReference type="Gene3D" id="2.60.120.330">
    <property type="entry name" value="B-lactam Antibiotic, Isopenicillin N Synthase, Chain"/>
    <property type="match status" value="1"/>
</dbReference>